<reference evidence="2" key="1">
    <citation type="journal article" date="2014" name="Genome Announc.">
        <title>Draft Genome Sequence of Clostridium straminisolvens Strain JCM 21531T, Isolated from a Cellulose-Degrading Bacterial Community.</title>
        <authorList>
            <person name="Yuki M."/>
            <person name="Oshima K."/>
            <person name="Suda W."/>
            <person name="Sakamoto M."/>
            <person name="Kitamura K."/>
            <person name="Iida T."/>
            <person name="Hattori M."/>
            <person name="Ohkuma M."/>
        </authorList>
    </citation>
    <scope>NUCLEOTIDE SEQUENCE [LARGE SCALE GENOMIC DNA]</scope>
    <source>
        <strain evidence="2">JCM 21531</strain>
    </source>
</reference>
<protein>
    <submittedName>
        <fullName evidence="2">Type II restriction enzyme MjaIII</fullName>
    </submittedName>
</protein>
<dbReference type="Pfam" id="PF04556">
    <property type="entry name" value="DpnII"/>
    <property type="match status" value="1"/>
</dbReference>
<evidence type="ECO:0000259" key="1">
    <source>
        <dbReference type="Pfam" id="PF04556"/>
    </source>
</evidence>
<dbReference type="Proteomes" id="UP000019109">
    <property type="component" value="Unassembled WGS sequence"/>
</dbReference>
<dbReference type="GO" id="GO:0009036">
    <property type="term" value="F:type II site-specific deoxyribonuclease activity"/>
    <property type="evidence" value="ECO:0007669"/>
    <property type="project" value="InterPro"/>
</dbReference>
<organism evidence="2 3">
    <name type="scientific">Acetivibrio straminisolvens JCM 21531</name>
    <dbReference type="NCBI Taxonomy" id="1294263"/>
    <lineage>
        <taxon>Bacteria</taxon>
        <taxon>Bacillati</taxon>
        <taxon>Bacillota</taxon>
        <taxon>Clostridia</taxon>
        <taxon>Eubacteriales</taxon>
        <taxon>Oscillospiraceae</taxon>
        <taxon>Acetivibrio</taxon>
    </lineage>
</organism>
<dbReference type="InterPro" id="IPR007637">
    <property type="entry name" value="Restrct_endonuc_II_DpnII-like"/>
</dbReference>
<keyword evidence="3" id="KW-1185">Reference proteome</keyword>
<dbReference type="STRING" id="1294263.JCM21531_1248"/>
<proteinExistence type="predicted"/>
<feature type="domain" description="Restriction endonuclease type II DpnII-like" evidence="1">
    <location>
        <begin position="20"/>
        <end position="105"/>
    </location>
</feature>
<dbReference type="AlphaFoldDB" id="W4V3X2"/>
<comment type="caution">
    <text evidence="2">The sequence shown here is derived from an EMBL/GenBank/DDBJ whole genome shotgun (WGS) entry which is preliminary data.</text>
</comment>
<gene>
    <name evidence="2" type="ORF">JCM21531_1248</name>
</gene>
<sequence length="123" mass="14461">MKYTDIFKSRLGCNNTDEVFDYLLVHMKETIKGWDFFVAWEKVMNKVGSAEVILNILNYLVGKENIVEEFKMLVCRYPEIAEVLPILLALREKALRSLTHLKIMFLITKNMCFGKRRNIVPMK</sequence>
<dbReference type="EMBL" id="BAVR01000011">
    <property type="protein sequence ID" value="GAE87847.1"/>
    <property type="molecule type" value="Genomic_DNA"/>
</dbReference>
<dbReference type="REBASE" id="80360">
    <property type="entry name" value="Cst21531ORF1249P"/>
</dbReference>
<name>W4V3X2_9FIRM</name>
<accession>W4V3X2</accession>
<dbReference type="GO" id="GO:0003677">
    <property type="term" value="F:DNA binding"/>
    <property type="evidence" value="ECO:0007669"/>
    <property type="project" value="InterPro"/>
</dbReference>
<dbReference type="GO" id="GO:0009307">
    <property type="term" value="P:DNA restriction-modification system"/>
    <property type="evidence" value="ECO:0007669"/>
    <property type="project" value="InterPro"/>
</dbReference>
<evidence type="ECO:0000313" key="3">
    <source>
        <dbReference type="Proteomes" id="UP000019109"/>
    </source>
</evidence>
<evidence type="ECO:0000313" key="2">
    <source>
        <dbReference type="EMBL" id="GAE87847.1"/>
    </source>
</evidence>